<gene>
    <name evidence="5" type="ORF">LCGC14_2741680</name>
</gene>
<reference evidence="5" key="1">
    <citation type="journal article" date="2015" name="Nature">
        <title>Complex archaea that bridge the gap between prokaryotes and eukaryotes.</title>
        <authorList>
            <person name="Spang A."/>
            <person name="Saw J.H."/>
            <person name="Jorgensen S.L."/>
            <person name="Zaremba-Niedzwiedzka K."/>
            <person name="Martijn J."/>
            <person name="Lind A.E."/>
            <person name="van Eijk R."/>
            <person name="Schleper C."/>
            <person name="Guy L."/>
            <person name="Ettema T.J."/>
        </authorList>
    </citation>
    <scope>NUCLEOTIDE SEQUENCE</scope>
</reference>
<dbReference type="PANTHER" id="PTHR43133:SF46">
    <property type="entry name" value="RNA POLYMERASE SIGMA-70 FACTOR ECF SUBFAMILY"/>
    <property type="match status" value="1"/>
</dbReference>
<dbReference type="Gene3D" id="1.10.10.10">
    <property type="entry name" value="Winged helix-like DNA-binding domain superfamily/Winged helix DNA-binding domain"/>
    <property type="match status" value="1"/>
</dbReference>
<dbReference type="GO" id="GO:0016987">
    <property type="term" value="F:sigma factor activity"/>
    <property type="evidence" value="ECO:0007669"/>
    <property type="project" value="UniProtKB-KW"/>
</dbReference>
<dbReference type="InterPro" id="IPR014284">
    <property type="entry name" value="RNA_pol_sigma-70_dom"/>
</dbReference>
<evidence type="ECO:0000256" key="1">
    <source>
        <dbReference type="ARBA" id="ARBA00023015"/>
    </source>
</evidence>
<evidence type="ECO:0000313" key="5">
    <source>
        <dbReference type="EMBL" id="KKK88584.1"/>
    </source>
</evidence>
<name>A0A0F9BD55_9ZZZZ</name>
<dbReference type="AlphaFoldDB" id="A0A0F9BD55"/>
<dbReference type="SUPFAM" id="SSF88659">
    <property type="entry name" value="Sigma3 and sigma4 domains of RNA polymerase sigma factors"/>
    <property type="match status" value="1"/>
</dbReference>
<keyword evidence="3" id="KW-0804">Transcription</keyword>
<dbReference type="PANTHER" id="PTHR43133">
    <property type="entry name" value="RNA POLYMERASE ECF-TYPE SIGMA FACTO"/>
    <property type="match status" value="1"/>
</dbReference>
<accession>A0A0F9BD55</accession>
<dbReference type="GO" id="GO:0003677">
    <property type="term" value="F:DNA binding"/>
    <property type="evidence" value="ECO:0007669"/>
    <property type="project" value="InterPro"/>
</dbReference>
<evidence type="ECO:0000256" key="3">
    <source>
        <dbReference type="ARBA" id="ARBA00023163"/>
    </source>
</evidence>
<dbReference type="InterPro" id="IPR036388">
    <property type="entry name" value="WH-like_DNA-bd_sf"/>
</dbReference>
<sequence length="109" mass="12931">RIMINTALERYRSQLHLYPLTDNIVTRDEMMYEEVFEKLSADDLIKLVRELPPRYRMVFNMYAIEGYHHKEIAETLGIKVGTSKSNLSRARDILQKKVKQYYDSSENIS</sequence>
<evidence type="ECO:0000259" key="4">
    <source>
        <dbReference type="Pfam" id="PF08281"/>
    </source>
</evidence>
<evidence type="ECO:0000256" key="2">
    <source>
        <dbReference type="ARBA" id="ARBA00023082"/>
    </source>
</evidence>
<dbReference type="CDD" id="cd06171">
    <property type="entry name" value="Sigma70_r4"/>
    <property type="match status" value="1"/>
</dbReference>
<keyword evidence="2" id="KW-0731">Sigma factor</keyword>
<feature type="non-terminal residue" evidence="5">
    <location>
        <position position="1"/>
    </location>
</feature>
<feature type="domain" description="RNA polymerase sigma factor 70 region 4 type 2" evidence="4">
    <location>
        <begin position="43"/>
        <end position="91"/>
    </location>
</feature>
<dbReference type="InterPro" id="IPR013324">
    <property type="entry name" value="RNA_pol_sigma_r3/r4-like"/>
</dbReference>
<dbReference type="GO" id="GO:0006352">
    <property type="term" value="P:DNA-templated transcription initiation"/>
    <property type="evidence" value="ECO:0007669"/>
    <property type="project" value="InterPro"/>
</dbReference>
<comment type="caution">
    <text evidence="5">The sequence shown here is derived from an EMBL/GenBank/DDBJ whole genome shotgun (WGS) entry which is preliminary data.</text>
</comment>
<proteinExistence type="predicted"/>
<dbReference type="Pfam" id="PF08281">
    <property type="entry name" value="Sigma70_r4_2"/>
    <property type="match status" value="1"/>
</dbReference>
<dbReference type="EMBL" id="LAZR01049887">
    <property type="protein sequence ID" value="KKK88584.1"/>
    <property type="molecule type" value="Genomic_DNA"/>
</dbReference>
<organism evidence="5">
    <name type="scientific">marine sediment metagenome</name>
    <dbReference type="NCBI Taxonomy" id="412755"/>
    <lineage>
        <taxon>unclassified sequences</taxon>
        <taxon>metagenomes</taxon>
        <taxon>ecological metagenomes</taxon>
    </lineage>
</organism>
<dbReference type="InterPro" id="IPR013249">
    <property type="entry name" value="RNA_pol_sigma70_r4_t2"/>
</dbReference>
<dbReference type="InterPro" id="IPR039425">
    <property type="entry name" value="RNA_pol_sigma-70-like"/>
</dbReference>
<protein>
    <recommendedName>
        <fullName evidence="4">RNA polymerase sigma factor 70 region 4 type 2 domain-containing protein</fullName>
    </recommendedName>
</protein>
<keyword evidence="1" id="KW-0805">Transcription regulation</keyword>
<dbReference type="NCBIfam" id="TIGR02937">
    <property type="entry name" value="sigma70-ECF"/>
    <property type="match status" value="1"/>
</dbReference>